<organism evidence="2 3">
    <name type="scientific">Methylomirabilis oxygeniifera</name>
    <dbReference type="NCBI Taxonomy" id="671143"/>
    <lineage>
        <taxon>Bacteria</taxon>
        <taxon>Candidatus Methylomirabilota</taxon>
        <taxon>Candidatus Methylomirabilia</taxon>
        <taxon>Candidatus Methylomirabilales</taxon>
        <taxon>Candidatus Methylomirabilaceae</taxon>
        <taxon>Candidatus Methylomirabilis</taxon>
    </lineage>
</organism>
<feature type="region of interest" description="Disordered" evidence="1">
    <location>
        <begin position="33"/>
        <end position="80"/>
    </location>
</feature>
<evidence type="ECO:0000313" key="3">
    <source>
        <dbReference type="Proteomes" id="UP000006898"/>
    </source>
</evidence>
<dbReference type="EMBL" id="FP565575">
    <property type="protein sequence ID" value="CBE69337.1"/>
    <property type="molecule type" value="Genomic_DNA"/>
</dbReference>
<gene>
    <name evidence="2" type="ORF">DAMO_2287</name>
</gene>
<accession>D5MI44</accession>
<reference evidence="2 3" key="1">
    <citation type="journal article" date="2010" name="Nature">
        <title>Nitrite-driven anaerobic methane oxidation by oxygenic bacteria.</title>
        <authorList>
            <person name="Ettwig K.F."/>
            <person name="Butler M.K."/>
            <person name="Le Paslier D."/>
            <person name="Pelletier E."/>
            <person name="Mangenot S."/>
            <person name="Kuypers M.M.M."/>
            <person name="Schreiber F."/>
            <person name="Dutilh B.E."/>
            <person name="Zedelius J."/>
            <person name="de Beer D."/>
            <person name="Gloerich J."/>
            <person name="Wessels H.J.C.T."/>
            <person name="van Allen T."/>
            <person name="Luesken F."/>
            <person name="Wu M."/>
            <person name="van de Pas-Schoonen K.T."/>
            <person name="Op den Camp H.J.M."/>
            <person name="Janssen-Megens E.M."/>
            <person name="Francoijs K-J."/>
            <person name="Stunnenberg H."/>
            <person name="Weissenbach J."/>
            <person name="Jetten M.S.M."/>
            <person name="Strous M."/>
        </authorList>
    </citation>
    <scope>NUCLEOTIDE SEQUENCE [LARGE SCALE GENOMIC DNA]</scope>
</reference>
<proteinExistence type="predicted"/>
<dbReference type="Proteomes" id="UP000006898">
    <property type="component" value="Chromosome"/>
</dbReference>
<dbReference type="AlphaFoldDB" id="D5MI44"/>
<protein>
    <submittedName>
        <fullName evidence="2">Uncharacterized protein</fullName>
    </submittedName>
</protein>
<dbReference type="KEGG" id="mox:DAMO_2287"/>
<evidence type="ECO:0000256" key="1">
    <source>
        <dbReference type="SAM" id="MobiDB-lite"/>
    </source>
</evidence>
<dbReference type="HOGENOM" id="CLU_2583193_0_0_0"/>
<evidence type="ECO:0000313" key="2">
    <source>
        <dbReference type="EMBL" id="CBE69337.1"/>
    </source>
</evidence>
<name>D5MI44_METO1</name>
<sequence length="80" mass="8363">MLPSEPLQEAPRIKLFAHLTFSPSSESRYDLAESGANLPLGEHTHLSEPGATTNSATAGSLPLAEQPSEELAYAGAGGMR</sequence>